<keyword evidence="3" id="KW-0235">DNA replication</keyword>
<dbReference type="Pfam" id="PF21960">
    <property type="entry name" value="RCF1-5-like_lid"/>
    <property type="match status" value="1"/>
</dbReference>
<comment type="subcellular location">
    <subcellularLocation>
        <location evidence="1">Nucleus</location>
    </subcellularLocation>
</comment>
<evidence type="ECO:0000313" key="10">
    <source>
        <dbReference type="Proteomes" id="UP001201163"/>
    </source>
</evidence>
<dbReference type="FunFam" id="3.40.50.300:FF:000237">
    <property type="entry name" value="replication factor C subunit 4"/>
    <property type="match status" value="1"/>
</dbReference>
<protein>
    <submittedName>
        <fullName evidence="9">P-loop containing nucleoside triphosphate hydrolase protein</fullName>
    </submittedName>
</protein>
<feature type="domain" description="AAA+ ATPase" evidence="8">
    <location>
        <begin position="61"/>
        <end position="198"/>
    </location>
</feature>
<evidence type="ECO:0000256" key="4">
    <source>
        <dbReference type="ARBA" id="ARBA00022741"/>
    </source>
</evidence>
<feature type="region of interest" description="Disordered" evidence="7">
    <location>
        <begin position="1"/>
        <end position="24"/>
    </location>
</feature>
<dbReference type="PANTHER" id="PTHR11669:SF20">
    <property type="entry name" value="REPLICATION FACTOR C SUBUNIT 4"/>
    <property type="match status" value="1"/>
</dbReference>
<evidence type="ECO:0000256" key="3">
    <source>
        <dbReference type="ARBA" id="ARBA00022705"/>
    </source>
</evidence>
<dbReference type="GO" id="GO:0005524">
    <property type="term" value="F:ATP binding"/>
    <property type="evidence" value="ECO:0007669"/>
    <property type="project" value="UniProtKB-KW"/>
</dbReference>
<dbReference type="SUPFAM" id="SSF48019">
    <property type="entry name" value="post-AAA+ oligomerization domain-like"/>
    <property type="match status" value="1"/>
</dbReference>
<dbReference type="AlphaFoldDB" id="A0AAD4LRF6"/>
<dbReference type="InterPro" id="IPR050238">
    <property type="entry name" value="DNA_Rep/Repair_Clamp_Loader"/>
</dbReference>
<dbReference type="CDD" id="cd00009">
    <property type="entry name" value="AAA"/>
    <property type="match status" value="1"/>
</dbReference>
<dbReference type="InterPro" id="IPR027417">
    <property type="entry name" value="P-loop_NTPase"/>
</dbReference>
<accession>A0AAD4LRF6</accession>
<dbReference type="PANTHER" id="PTHR11669">
    <property type="entry name" value="REPLICATION FACTOR C / DNA POLYMERASE III GAMMA-TAU SUBUNIT"/>
    <property type="match status" value="1"/>
</dbReference>
<reference evidence="9" key="1">
    <citation type="submission" date="2022-01" db="EMBL/GenBank/DDBJ databases">
        <title>Comparative genomics reveals a dynamic genome evolution in the ectomycorrhizal milk-cap (Lactarius) mushrooms.</title>
        <authorList>
            <consortium name="DOE Joint Genome Institute"/>
            <person name="Lebreton A."/>
            <person name="Tang N."/>
            <person name="Kuo A."/>
            <person name="LaButti K."/>
            <person name="Drula E."/>
            <person name="Barry K."/>
            <person name="Clum A."/>
            <person name="Lipzen A."/>
            <person name="Mousain D."/>
            <person name="Ng V."/>
            <person name="Wang R."/>
            <person name="Wang X."/>
            <person name="Dai Y."/>
            <person name="Henrissat B."/>
            <person name="Grigoriev I.V."/>
            <person name="Guerin-Laguette A."/>
            <person name="Yu F."/>
            <person name="Martin F.M."/>
        </authorList>
    </citation>
    <scope>NUCLEOTIDE SEQUENCE</scope>
    <source>
        <strain evidence="9">QP</strain>
    </source>
</reference>
<dbReference type="GO" id="GO:0005634">
    <property type="term" value="C:nucleus"/>
    <property type="evidence" value="ECO:0007669"/>
    <property type="project" value="UniProtKB-SubCell"/>
</dbReference>
<dbReference type="Gene3D" id="1.10.8.60">
    <property type="match status" value="1"/>
</dbReference>
<dbReference type="GO" id="GO:0005663">
    <property type="term" value="C:DNA replication factor C complex"/>
    <property type="evidence" value="ECO:0007669"/>
    <property type="project" value="TreeGrafter"/>
</dbReference>
<keyword evidence="9" id="KW-0378">Hydrolase</keyword>
<keyword evidence="6" id="KW-0539">Nucleus</keyword>
<name>A0AAD4LRF6_9AGAM</name>
<proteinExistence type="inferred from homology"/>
<evidence type="ECO:0000256" key="7">
    <source>
        <dbReference type="SAM" id="MobiDB-lite"/>
    </source>
</evidence>
<comment type="caution">
    <text evidence="9">The sequence shown here is derived from an EMBL/GenBank/DDBJ whole genome shotgun (WGS) entry which is preliminary data.</text>
</comment>
<gene>
    <name evidence="9" type="ORF">EDB92DRAFT_1812408</name>
</gene>
<comment type="similarity">
    <text evidence="2">Belongs to the activator 1 small subunits family.</text>
</comment>
<dbReference type="GO" id="GO:0006271">
    <property type="term" value="P:DNA strand elongation involved in DNA replication"/>
    <property type="evidence" value="ECO:0007669"/>
    <property type="project" value="UniProtKB-ARBA"/>
</dbReference>
<dbReference type="SMART" id="SM00382">
    <property type="entry name" value="AAA"/>
    <property type="match status" value="1"/>
</dbReference>
<dbReference type="InterPro" id="IPR008921">
    <property type="entry name" value="DNA_pol3_clamp-load_cplx_C"/>
</dbReference>
<keyword evidence="10" id="KW-1185">Reference proteome</keyword>
<dbReference type="EMBL" id="JAKELL010000001">
    <property type="protein sequence ID" value="KAH9001698.1"/>
    <property type="molecule type" value="Genomic_DNA"/>
</dbReference>
<dbReference type="GO" id="GO:0031391">
    <property type="term" value="C:Elg1 RFC-like complex"/>
    <property type="evidence" value="ECO:0007669"/>
    <property type="project" value="UniProtKB-ARBA"/>
</dbReference>
<evidence type="ECO:0000256" key="6">
    <source>
        <dbReference type="ARBA" id="ARBA00023242"/>
    </source>
</evidence>
<dbReference type="Gene3D" id="3.40.50.300">
    <property type="entry name" value="P-loop containing nucleotide triphosphate hydrolases"/>
    <property type="match status" value="1"/>
</dbReference>
<organism evidence="9 10">
    <name type="scientific">Lactarius akahatsu</name>
    <dbReference type="NCBI Taxonomy" id="416441"/>
    <lineage>
        <taxon>Eukaryota</taxon>
        <taxon>Fungi</taxon>
        <taxon>Dikarya</taxon>
        <taxon>Basidiomycota</taxon>
        <taxon>Agaricomycotina</taxon>
        <taxon>Agaricomycetes</taxon>
        <taxon>Russulales</taxon>
        <taxon>Russulaceae</taxon>
        <taxon>Lactarius</taxon>
    </lineage>
</organism>
<dbReference type="InterPro" id="IPR003959">
    <property type="entry name" value="ATPase_AAA_core"/>
</dbReference>
<evidence type="ECO:0000256" key="2">
    <source>
        <dbReference type="ARBA" id="ARBA00005378"/>
    </source>
</evidence>
<dbReference type="InterPro" id="IPR013748">
    <property type="entry name" value="Rep_factorC_C"/>
</dbReference>
<dbReference type="GO" id="GO:0006281">
    <property type="term" value="P:DNA repair"/>
    <property type="evidence" value="ECO:0007669"/>
    <property type="project" value="TreeGrafter"/>
</dbReference>
<dbReference type="CDD" id="cd18140">
    <property type="entry name" value="HLD_clamp_RFC"/>
    <property type="match status" value="1"/>
</dbReference>
<dbReference type="GO" id="GO:0003689">
    <property type="term" value="F:DNA clamp loader activity"/>
    <property type="evidence" value="ECO:0007669"/>
    <property type="project" value="TreeGrafter"/>
</dbReference>
<sequence length="394" mass="43389">MATSFFQARAPAKKKSGKEKENVVNPSLQPWVEKYRPETIDDVSSQEHIVSVLRKTLSSSNLPHMLFYGPPGTGKTSTILALARQLFGPDNFRSRVLELNASDERGISIVREKVKNFARQTPRAEAVASDGKKYPCPPYKIIILDEADSMTQDAQAALRRIMENYARITRFCLVCNYVTRIIEPLASRCSKFRFKPLDSSSARQRLEHIALAEKVPVNEDVISALVSTSSGDLRRAVTYLQSAARLSAATEPPSAILPQDIQEIAGVVPDAIIRKLAQTLGVDVTLIGGRDGDVEMGDAASLTVEPDLRGFDLIRETVRSLIREGYSASQVLSQWLKAHSQLHDVIVEHPTLTGRQKSACALVMAEADKALCDGADEELWILEVALRVHKAVTS</sequence>
<dbReference type="SUPFAM" id="SSF52540">
    <property type="entry name" value="P-loop containing nucleoside triphosphate hydrolases"/>
    <property type="match status" value="1"/>
</dbReference>
<dbReference type="InterPro" id="IPR003593">
    <property type="entry name" value="AAA+_ATPase"/>
</dbReference>
<keyword evidence="5" id="KW-0067">ATP-binding</keyword>
<evidence type="ECO:0000256" key="5">
    <source>
        <dbReference type="ARBA" id="ARBA00022840"/>
    </source>
</evidence>
<dbReference type="Gene3D" id="1.20.272.10">
    <property type="match status" value="1"/>
</dbReference>
<evidence type="ECO:0000256" key="1">
    <source>
        <dbReference type="ARBA" id="ARBA00004123"/>
    </source>
</evidence>
<dbReference type="GO" id="GO:0016887">
    <property type="term" value="F:ATP hydrolysis activity"/>
    <property type="evidence" value="ECO:0007669"/>
    <property type="project" value="InterPro"/>
</dbReference>
<evidence type="ECO:0000313" key="9">
    <source>
        <dbReference type="EMBL" id="KAH9001698.1"/>
    </source>
</evidence>
<dbReference type="Pfam" id="PF00004">
    <property type="entry name" value="AAA"/>
    <property type="match status" value="1"/>
</dbReference>
<evidence type="ECO:0000259" key="8">
    <source>
        <dbReference type="SMART" id="SM00382"/>
    </source>
</evidence>
<dbReference type="Proteomes" id="UP001201163">
    <property type="component" value="Unassembled WGS sequence"/>
</dbReference>
<keyword evidence="4" id="KW-0547">Nucleotide-binding</keyword>
<dbReference type="Pfam" id="PF08542">
    <property type="entry name" value="Rep_fac_C"/>
    <property type="match status" value="1"/>
</dbReference>
<dbReference type="InterPro" id="IPR047854">
    <property type="entry name" value="RFC_lid"/>
</dbReference>
<dbReference type="GO" id="GO:0003677">
    <property type="term" value="F:DNA binding"/>
    <property type="evidence" value="ECO:0007669"/>
    <property type="project" value="InterPro"/>
</dbReference>